<keyword evidence="3" id="KW-1185">Reference proteome</keyword>
<dbReference type="RefSeq" id="WP_193501054.1">
    <property type="nucleotide sequence ID" value="NZ_JADCKC010000002.1"/>
</dbReference>
<gene>
    <name evidence="2" type="ORF">INF35_07365</name>
</gene>
<feature type="domain" description="YdbS-like PH" evidence="1">
    <location>
        <begin position="24"/>
        <end position="99"/>
    </location>
</feature>
<accession>A0ABR9R476</accession>
<sequence>MEQKQNQSAETMWKDRRHILWFPWTFDVYRIANGRIYTQHGLINCEENECMIYRVLDISLKRTLINRLCGTGTIILRTKDASDSILTIKNVKDSQRVKDMISELVEQERRDNGLLGREMFGAGGGHMDGAYRDAIDEE</sequence>
<comment type="caution">
    <text evidence="2">The sequence shown here is derived from an EMBL/GenBank/DDBJ whole genome shotgun (WGS) entry which is preliminary data.</text>
</comment>
<organism evidence="2 3">
    <name type="scientific">Gemmiger gallinarum</name>
    <dbReference type="NCBI Taxonomy" id="2779354"/>
    <lineage>
        <taxon>Bacteria</taxon>
        <taxon>Bacillati</taxon>
        <taxon>Bacillota</taxon>
        <taxon>Clostridia</taxon>
        <taxon>Eubacteriales</taxon>
        <taxon>Gemmiger</taxon>
    </lineage>
</organism>
<evidence type="ECO:0000259" key="1">
    <source>
        <dbReference type="Pfam" id="PF03703"/>
    </source>
</evidence>
<name>A0ABR9R476_9FIRM</name>
<reference evidence="2 3" key="1">
    <citation type="submission" date="2020-10" db="EMBL/GenBank/DDBJ databases">
        <title>ChiBAC.</title>
        <authorList>
            <person name="Zenner C."/>
            <person name="Hitch T.C.A."/>
            <person name="Clavel T."/>
        </authorList>
    </citation>
    <scope>NUCLEOTIDE SEQUENCE [LARGE SCALE GENOMIC DNA]</scope>
    <source>
        <strain evidence="2 3">DSM 109015</strain>
    </source>
</reference>
<evidence type="ECO:0000313" key="2">
    <source>
        <dbReference type="EMBL" id="MBE5037600.1"/>
    </source>
</evidence>
<protein>
    <submittedName>
        <fullName evidence="2">PH domain-containing protein</fullName>
    </submittedName>
</protein>
<evidence type="ECO:0000313" key="3">
    <source>
        <dbReference type="Proteomes" id="UP000768567"/>
    </source>
</evidence>
<proteinExistence type="predicted"/>
<dbReference type="InterPro" id="IPR005182">
    <property type="entry name" value="YdbS-like_PH"/>
</dbReference>
<dbReference type="Proteomes" id="UP000768567">
    <property type="component" value="Unassembled WGS sequence"/>
</dbReference>
<dbReference type="Pfam" id="PF03703">
    <property type="entry name" value="bPH_2"/>
    <property type="match status" value="1"/>
</dbReference>
<dbReference type="EMBL" id="JADCKC010000002">
    <property type="protein sequence ID" value="MBE5037600.1"/>
    <property type="molecule type" value="Genomic_DNA"/>
</dbReference>